<dbReference type="PANTHER" id="PTHR19446">
    <property type="entry name" value="REVERSE TRANSCRIPTASES"/>
    <property type="match status" value="1"/>
</dbReference>
<gene>
    <name evidence="3" type="ORF">IAR55_006511</name>
</gene>
<dbReference type="Proteomes" id="UP001388673">
    <property type="component" value="Unassembled WGS sequence"/>
</dbReference>
<dbReference type="Pfam" id="PF00078">
    <property type="entry name" value="RVT_1"/>
    <property type="match status" value="1"/>
</dbReference>
<feature type="region of interest" description="Disordered" evidence="1">
    <location>
        <begin position="402"/>
        <end position="421"/>
    </location>
</feature>
<protein>
    <recommendedName>
        <fullName evidence="2">Reverse transcriptase domain-containing protein</fullName>
    </recommendedName>
</protein>
<reference evidence="3 4" key="1">
    <citation type="journal article" date="2024" name="bioRxiv">
        <title>Comparative genomics of Cryptococcus and Kwoniella reveals pathogenesis evolution and contrasting karyotype dynamics via intercentromeric recombination or chromosome fusion.</title>
        <authorList>
            <person name="Coelho M.A."/>
            <person name="David-Palma M."/>
            <person name="Shea T."/>
            <person name="Bowers K."/>
            <person name="McGinley-Smith S."/>
            <person name="Mohammad A.W."/>
            <person name="Gnirke A."/>
            <person name="Yurkov A.M."/>
            <person name="Nowrousian M."/>
            <person name="Sun S."/>
            <person name="Cuomo C.A."/>
            <person name="Heitman J."/>
        </authorList>
    </citation>
    <scope>NUCLEOTIDE SEQUENCE [LARGE SCALE GENOMIC DNA]</scope>
    <source>
        <strain evidence="3 4">CBS 13917</strain>
    </source>
</reference>
<dbReference type="InterPro" id="IPR036691">
    <property type="entry name" value="Endo/exonu/phosph_ase_sf"/>
</dbReference>
<feature type="region of interest" description="Disordered" evidence="1">
    <location>
        <begin position="428"/>
        <end position="553"/>
    </location>
</feature>
<dbReference type="SUPFAM" id="SSF56219">
    <property type="entry name" value="DNase I-like"/>
    <property type="match status" value="1"/>
</dbReference>
<organism evidence="3 4">
    <name type="scientific">Kwoniella newhampshirensis</name>
    <dbReference type="NCBI Taxonomy" id="1651941"/>
    <lineage>
        <taxon>Eukaryota</taxon>
        <taxon>Fungi</taxon>
        <taxon>Dikarya</taxon>
        <taxon>Basidiomycota</taxon>
        <taxon>Agaricomycotina</taxon>
        <taxon>Tremellomycetes</taxon>
        <taxon>Tremellales</taxon>
        <taxon>Cryptococcaceae</taxon>
        <taxon>Kwoniella</taxon>
    </lineage>
</organism>
<keyword evidence="4" id="KW-1185">Reference proteome</keyword>
<evidence type="ECO:0000313" key="3">
    <source>
        <dbReference type="EMBL" id="KAK8844662.1"/>
    </source>
</evidence>
<accession>A0AAW0YTB9</accession>
<dbReference type="Gene3D" id="3.30.420.10">
    <property type="entry name" value="Ribonuclease H-like superfamily/Ribonuclease H"/>
    <property type="match status" value="1"/>
</dbReference>
<dbReference type="InterPro" id="IPR036397">
    <property type="entry name" value="RNaseH_sf"/>
</dbReference>
<evidence type="ECO:0000313" key="4">
    <source>
        <dbReference type="Proteomes" id="UP001388673"/>
    </source>
</evidence>
<feature type="domain" description="Reverse transcriptase" evidence="2">
    <location>
        <begin position="1143"/>
        <end position="1411"/>
    </location>
</feature>
<evidence type="ECO:0000256" key="1">
    <source>
        <dbReference type="SAM" id="MobiDB-lite"/>
    </source>
</evidence>
<feature type="compositionally biased region" description="Polar residues" evidence="1">
    <location>
        <begin position="508"/>
        <end position="534"/>
    </location>
</feature>
<sequence>MSDFTPAVLPGNDNVGTPTSVTYTATAPPEHTSEEVSGKIFPPILRRPIAFKIHNLSSATADSALQEAEAILKSLPEIKAQAGGAETILDMKHFTVGLGNPTIGDRLNHSATVSFIPTLYKSEEDMPDERLLDCLKQAVQAAGFQTRWSAAVNNDRTTALKFDWQLIDPSKPLASPLTNDGVRDTMATLFWQLGAEITNVWEVRINDNGCEGFIGSADVDFCDKVVRESPFALQVNHEGRNQTADGDANITPANTTPANTTPVHSSPSDLTDIPIRVRISHHPDFIPVSSPTTLCLYISESVYGYDDYVVNANNIMSRIAKKFPNERCYAYGYAMSPCKRFFTFNASRPRHALEATLIPSINGYFYESAYIFNSTLNNFKLDRIRKMRNEKRIEWNKKLSKEGMEDNESNNMSRKRRDRATPFRQAFKRRAMDPAFKPQFRLAPDGSMPVKAPMPVIPPGNTSHHEQMDIDPEGPPPPPPHSEGPPAPPPQTPVGLPQDHGHPALPSAGSNSVPPTPTTAIGFNNLSVNEGSIGSASRPPAPPPDPSSSQPLALGKHALEGKASATGNVKARQIIDMISETAPVIFILTETLIYGGPQYGLHEALKHLYRFFTTPAGDTNTPGGITIGVHVQLPSRAIPVKDYQQNILHVEIQTPDYAGSHNMKVMDVFGVYSPQSSETVKFHKFWAKMEEVVATKTRWILAGDTNMILQEQESNAVGGIQDVRAGDHNAYSDFLRKTSATDLWLLHPDLSLDQDWTFGGPARPNAPQSRSIIDRIAVGSEVPAGHIETIQQTIDRTNHRAVFSRLPLPSLATVEWHNDPVQRRLIKPPRDSEKFEQLELRLNRSLDDDPRMLQAIEDDDTFDSVYEIVNELFTKTCEEVFERPKPLKVPGSGQIPTEERHLVHKIKLYNKSLAAIDASKWREFITKQTRRDRGILDPQKSHDLQELRRTLCKDRDKDQEALTNMRLQRKSVRDEETFKVKVNELLKTGTVRRIMPNQTMRLPPLILTDVEKREYTSEPRRYVKTIRAHFKNTVVREDPPSVDKPWLDSQASRRFRAETKRTPLEWPKLVTPEDVSRLLLRGNPTPAPGPEGWEKWALARSGTRFLGVITKLINYMITEDYFPSEVTENHIVPIYKRGDPADPNSYRGIVLANRLQVTVATWFTQVVQQYANKCGFIPDTQIAAKFGAQVSDMTLLLSSLDGYARVREKTWYALAADQKKGYDFMHQSGFADAVKFFGLPKSVLKFDKERTRRVAMSVKVRNQESKVFHTKGQTKQGDPFSPIKYVIVTAMLQWWLKEIHSDIGMRVQTPRHDRKGYSSAKHQRADDLSIMIQTLAATDDTFTLSESTEGLQKLAVKIDEFQQAYGMETNWEKTKLFMMGEPSPHQLQTTVQIHLPSGKMVHLMVQKQMEFLKTPINNPKVQTERVKDIIRNFTFPRPSRTLPMTAVRKIAQNLAGRILPKIQYCPIEPRSIEALQKMITVKVNKYLSLPYGISTQVLASPLEDGGLDFPNLTKLNTMWSLASLIRLLNSNNTTIATVMEIIHATFQCTGTNSHKCFIPLAKTQASERTVTKNPTPKRNMLVWEVSRIYLAELEMKILPSPLLNMTTTVPRLKWGDRAQPASLPWHLGRSDHSDLTSEKFGPLDELDSWIEAHYAMSRHRIQTIAGQPLMWATDGSMDPADSTEKRRTAVAVVGPLDFSIRFQDAFASIQEAEIAAVIIAIKLDNLIRRQKGLLDERPSIIYSDHLTTVRWCQDVTTMGYNPPAPKSPARQMLRWLGACLTTSLPIQFVHQKAHTDDQSPGAVLNRRADELAKSARDKSPQLRAPTLYMDTFALYTAEIGITHSYPPTIIQAIWEKKYARHLQQTTNETRFYDKWRFTQAFNSASVKTQAQIRSGQLPTPAKNATRENTEARNLARCKWCQTPPERVDERHIFVQCEGIKEILCQETETAVKMVQEYMANQDITVAAVIRAHVDLAKSILYDHELWEAGKSVYYVGALPKEFEYDLAHRPLYNKLSGLAIRVTARIWWDQVRSIYK</sequence>
<dbReference type="GeneID" id="92183769"/>
<proteinExistence type="predicted"/>
<dbReference type="Gene3D" id="3.60.10.10">
    <property type="entry name" value="Endonuclease/exonuclease/phosphatase"/>
    <property type="match status" value="1"/>
</dbReference>
<dbReference type="GO" id="GO:0003676">
    <property type="term" value="F:nucleic acid binding"/>
    <property type="evidence" value="ECO:0007669"/>
    <property type="project" value="InterPro"/>
</dbReference>
<dbReference type="InterPro" id="IPR000477">
    <property type="entry name" value="RT_dom"/>
</dbReference>
<feature type="compositionally biased region" description="Pro residues" evidence="1">
    <location>
        <begin position="473"/>
        <end position="492"/>
    </location>
</feature>
<name>A0AAW0YTB9_9TREE</name>
<dbReference type="RefSeq" id="XP_066799886.1">
    <property type="nucleotide sequence ID" value="XM_066949592.1"/>
</dbReference>
<dbReference type="EMBL" id="JBCAWK010000013">
    <property type="protein sequence ID" value="KAK8844662.1"/>
    <property type="molecule type" value="Genomic_DNA"/>
</dbReference>
<evidence type="ECO:0000259" key="2">
    <source>
        <dbReference type="Pfam" id="PF00078"/>
    </source>
</evidence>
<dbReference type="SUPFAM" id="SSF53098">
    <property type="entry name" value="Ribonuclease H-like"/>
    <property type="match status" value="1"/>
</dbReference>
<dbReference type="KEGG" id="kne:92183769"/>
<dbReference type="InterPro" id="IPR012337">
    <property type="entry name" value="RNaseH-like_sf"/>
</dbReference>
<comment type="caution">
    <text evidence="3">The sequence shown here is derived from an EMBL/GenBank/DDBJ whole genome shotgun (WGS) entry which is preliminary data.</text>
</comment>